<dbReference type="GO" id="GO:0070072">
    <property type="term" value="P:vacuolar proton-transporting V-type ATPase complex assembly"/>
    <property type="evidence" value="ECO:0007669"/>
    <property type="project" value="InterPro"/>
</dbReference>
<evidence type="ECO:0000256" key="2">
    <source>
        <dbReference type="SAM" id="MobiDB-lite"/>
    </source>
</evidence>
<keyword evidence="4" id="KW-1185">Reference proteome</keyword>
<dbReference type="AlphaFoldDB" id="A0AAP0JRV4"/>
<organism evidence="3 4">
    <name type="scientific">Stephania cephalantha</name>
    <dbReference type="NCBI Taxonomy" id="152367"/>
    <lineage>
        <taxon>Eukaryota</taxon>
        <taxon>Viridiplantae</taxon>
        <taxon>Streptophyta</taxon>
        <taxon>Embryophyta</taxon>
        <taxon>Tracheophyta</taxon>
        <taxon>Spermatophyta</taxon>
        <taxon>Magnoliopsida</taxon>
        <taxon>Ranunculales</taxon>
        <taxon>Menispermaceae</taxon>
        <taxon>Menispermoideae</taxon>
        <taxon>Cissampelideae</taxon>
        <taxon>Stephania</taxon>
    </lineage>
</organism>
<dbReference type="Proteomes" id="UP001419268">
    <property type="component" value="Unassembled WGS sequence"/>
</dbReference>
<protein>
    <recommendedName>
        <fullName evidence="1">Vacuolar ATPase assembly protein VMA22</fullName>
    </recommendedName>
</protein>
<dbReference type="PANTHER" id="PTHR31996">
    <property type="entry name" value="COILED-COIL DOMAIN-CONTAINING PROTEIN 115"/>
    <property type="match status" value="1"/>
</dbReference>
<dbReference type="InterPro" id="IPR040357">
    <property type="entry name" value="Vma22/CCDC115"/>
</dbReference>
<dbReference type="Pfam" id="PF21730">
    <property type="entry name" value="Vma22_CCDC115"/>
    <property type="match status" value="1"/>
</dbReference>
<evidence type="ECO:0000313" key="4">
    <source>
        <dbReference type="Proteomes" id="UP001419268"/>
    </source>
</evidence>
<dbReference type="EMBL" id="JBBNAG010000004">
    <property type="protein sequence ID" value="KAK9139108.1"/>
    <property type="molecule type" value="Genomic_DNA"/>
</dbReference>
<sequence length="229" mass="25582">METEKFVMEELKVNRGGRENGIKQEDGEEEVECEKDVLRFLDSMDSYLMLVDSLSSTLREGWFDLASARHSMGPSRINSGLFDLKLHSASSTLNVTELDDEAVDQPYFMLSKWSSPNEKKCGSEEIEADGGNFLKTSNSPQLRHRGSSDASGGKEECPASDGSPLTVDNQVQKERSRSLSVFGTLVSPKLRNAQLSFEKALETIVQLANERSTMLSAHAQIRRRHQEFC</sequence>
<accession>A0AAP0JRV4</accession>
<feature type="region of interest" description="Disordered" evidence="2">
    <location>
        <begin position="115"/>
        <end position="166"/>
    </location>
</feature>
<reference evidence="3 4" key="1">
    <citation type="submission" date="2024-01" db="EMBL/GenBank/DDBJ databases">
        <title>Genome assemblies of Stephania.</title>
        <authorList>
            <person name="Yang L."/>
        </authorList>
    </citation>
    <scope>NUCLEOTIDE SEQUENCE [LARGE SCALE GENOMIC DNA]</scope>
    <source>
        <strain evidence="3">JXDWG</strain>
        <tissue evidence="3">Leaf</tissue>
    </source>
</reference>
<name>A0AAP0JRV4_9MAGN</name>
<evidence type="ECO:0000256" key="1">
    <source>
        <dbReference type="ARBA" id="ARBA00093634"/>
    </source>
</evidence>
<comment type="caution">
    <text evidence="3">The sequence shown here is derived from an EMBL/GenBank/DDBJ whole genome shotgun (WGS) entry which is preliminary data.</text>
</comment>
<evidence type="ECO:0000313" key="3">
    <source>
        <dbReference type="EMBL" id="KAK9139108.1"/>
    </source>
</evidence>
<gene>
    <name evidence="3" type="ORF">Scep_008789</name>
</gene>
<proteinExistence type="predicted"/>
<dbReference type="GO" id="GO:0051082">
    <property type="term" value="F:unfolded protein binding"/>
    <property type="evidence" value="ECO:0007669"/>
    <property type="project" value="TreeGrafter"/>
</dbReference>
<dbReference type="PANTHER" id="PTHR31996:SF2">
    <property type="entry name" value="COILED-COIL DOMAIN-CONTAINING PROTEIN 115"/>
    <property type="match status" value="1"/>
</dbReference>